<name>W1XHS8_9ZZZZ</name>
<sequence>NELRNISDEKEIEDRFYQDLDFGTGGLRGVIVSEISLSKFKNMSIFCGLV</sequence>
<protein>
    <submittedName>
        <fullName evidence="1">Phosphomannomutase</fullName>
    </submittedName>
</protein>
<dbReference type="EMBL" id="AZMM01016399">
    <property type="protein sequence ID" value="ETJ29055.1"/>
    <property type="molecule type" value="Genomic_DNA"/>
</dbReference>
<comment type="caution">
    <text evidence="1">The sequence shown here is derived from an EMBL/GenBank/DDBJ whole genome shotgun (WGS) entry which is preliminary data.</text>
</comment>
<proteinExistence type="predicted"/>
<evidence type="ECO:0000313" key="1">
    <source>
        <dbReference type="EMBL" id="ETJ29055.1"/>
    </source>
</evidence>
<organism evidence="1">
    <name type="scientific">human gut metagenome</name>
    <dbReference type="NCBI Taxonomy" id="408170"/>
    <lineage>
        <taxon>unclassified sequences</taxon>
        <taxon>metagenomes</taxon>
        <taxon>organismal metagenomes</taxon>
    </lineage>
</organism>
<reference evidence="1" key="1">
    <citation type="submission" date="2013-12" db="EMBL/GenBank/DDBJ databases">
        <title>A Varibaculum cambriense genome reconstructed from a premature infant gut community with otherwise low bacterial novelty that shifts toward anaerobic metabolism during the third week of life.</title>
        <authorList>
            <person name="Brown C.T."/>
            <person name="Sharon I."/>
            <person name="Thomas B.C."/>
            <person name="Castelle C.J."/>
            <person name="Morowitz M.J."/>
            <person name="Banfield J.F."/>
        </authorList>
    </citation>
    <scope>NUCLEOTIDE SEQUENCE</scope>
</reference>
<feature type="non-terminal residue" evidence="1">
    <location>
        <position position="1"/>
    </location>
</feature>
<dbReference type="AlphaFoldDB" id="W1XHS8"/>
<accession>W1XHS8</accession>
<gene>
    <name evidence="1" type="ORF">Q604_UNBC16399G0001</name>
</gene>